<reference evidence="1" key="1">
    <citation type="journal article" date="2014" name="Front. Microbiol.">
        <title>High frequency of phylogenetically diverse reductive dehalogenase-homologous genes in deep subseafloor sedimentary metagenomes.</title>
        <authorList>
            <person name="Kawai M."/>
            <person name="Futagami T."/>
            <person name="Toyoda A."/>
            <person name="Takaki Y."/>
            <person name="Nishi S."/>
            <person name="Hori S."/>
            <person name="Arai W."/>
            <person name="Tsubouchi T."/>
            <person name="Morono Y."/>
            <person name="Uchiyama I."/>
            <person name="Ito T."/>
            <person name="Fujiyama A."/>
            <person name="Inagaki F."/>
            <person name="Takami H."/>
        </authorList>
    </citation>
    <scope>NUCLEOTIDE SEQUENCE</scope>
    <source>
        <strain evidence="1">Expedition CK06-06</strain>
    </source>
</reference>
<feature type="non-terminal residue" evidence="1">
    <location>
        <position position="133"/>
    </location>
</feature>
<proteinExistence type="predicted"/>
<evidence type="ECO:0000313" key="1">
    <source>
        <dbReference type="EMBL" id="GAG08794.1"/>
    </source>
</evidence>
<organism evidence="1">
    <name type="scientific">marine sediment metagenome</name>
    <dbReference type="NCBI Taxonomy" id="412755"/>
    <lineage>
        <taxon>unclassified sequences</taxon>
        <taxon>metagenomes</taxon>
        <taxon>ecological metagenomes</taxon>
    </lineage>
</organism>
<dbReference type="EMBL" id="BARS01027162">
    <property type="protein sequence ID" value="GAG08794.1"/>
    <property type="molecule type" value="Genomic_DNA"/>
</dbReference>
<dbReference type="AlphaFoldDB" id="X0USG9"/>
<protein>
    <submittedName>
        <fullName evidence="1">Uncharacterized protein</fullName>
    </submittedName>
</protein>
<comment type="caution">
    <text evidence="1">The sequence shown here is derived from an EMBL/GenBank/DDBJ whole genome shotgun (WGS) entry which is preliminary data.</text>
</comment>
<gene>
    <name evidence="1" type="ORF">S01H1_42694</name>
</gene>
<name>X0USG9_9ZZZZ</name>
<sequence length="133" mass="14287">MTWKNLLASFVIVLLFVGTVSFAADFDGPHYLKKSGDAINPFVSTDELGKTDLRWAKGWFDAVDTTNLTVTLITAETIVGGNIDMSGNYIDNALYVQAGHFNATNTAATTTIAGGFIVDDGVLFVDPYDNQIG</sequence>
<accession>X0USG9</accession>